<organism evidence="3">
    <name type="scientific">Zea mays</name>
    <name type="common">Maize</name>
    <dbReference type="NCBI Taxonomy" id="4577"/>
    <lineage>
        <taxon>Eukaryota</taxon>
        <taxon>Viridiplantae</taxon>
        <taxon>Streptophyta</taxon>
        <taxon>Embryophyta</taxon>
        <taxon>Tracheophyta</taxon>
        <taxon>Spermatophyta</taxon>
        <taxon>Magnoliopsida</taxon>
        <taxon>Liliopsida</taxon>
        <taxon>Poales</taxon>
        <taxon>Poaceae</taxon>
        <taxon>PACMAD clade</taxon>
        <taxon>Panicoideae</taxon>
        <taxon>Andropogonodae</taxon>
        <taxon>Andropogoneae</taxon>
        <taxon>Tripsacinae</taxon>
        <taxon>Zea</taxon>
    </lineage>
</organism>
<proteinExistence type="evidence at transcript level"/>
<evidence type="ECO:0000259" key="2">
    <source>
        <dbReference type="Pfam" id="PF14383"/>
    </source>
</evidence>
<dbReference type="InterPro" id="IPR032795">
    <property type="entry name" value="DUF3741-assoc"/>
</dbReference>
<dbReference type="Gramene" id="Zm00001eb265030_T001">
    <property type="protein sequence ID" value="Zm00001eb265030_P001"/>
    <property type="gene ID" value="Zm00001eb265030"/>
</dbReference>
<dbReference type="ExpressionAtlas" id="B6TPW5">
    <property type="expression patterns" value="baseline and differential"/>
</dbReference>
<reference evidence="6" key="6">
    <citation type="submission" date="2021-05" db="UniProtKB">
        <authorList>
            <consortium name="EnsemblPlants"/>
        </authorList>
    </citation>
    <scope>IDENTIFICATION</scope>
    <source>
        <strain evidence="6">cv. B73</strain>
    </source>
</reference>
<reference evidence="5" key="4">
    <citation type="submission" date="2015-12" db="EMBL/GenBank/DDBJ databases">
        <title>Update maize B73 reference genome by single molecule sequencing technologies.</title>
        <authorList>
            <consortium name="Maize Genome Sequencing Project"/>
            <person name="Ware D."/>
        </authorList>
    </citation>
    <scope>NUCLEOTIDE SEQUENCE</scope>
    <source>
        <tissue evidence="5">Seedling</tissue>
    </source>
</reference>
<dbReference type="PANTHER" id="PTHR35499:SF1">
    <property type="entry name" value="DUF3741 DOMAIN-CONTAINING PROTEIN"/>
    <property type="match status" value="1"/>
</dbReference>
<evidence type="ECO:0000313" key="7">
    <source>
        <dbReference type="Proteomes" id="UP000007305"/>
    </source>
</evidence>
<dbReference type="GeneID" id="100277145"/>
<reference evidence="6" key="5">
    <citation type="submission" date="2019-07" db="EMBL/GenBank/DDBJ databases">
        <authorList>
            <person name="Seetharam A."/>
            <person name="Woodhouse M."/>
            <person name="Cannon E."/>
        </authorList>
    </citation>
    <scope>NUCLEOTIDE SEQUENCE [LARGE SCALE GENOMIC DNA]</scope>
    <source>
        <strain evidence="6">cv. B73</strain>
    </source>
</reference>
<dbReference type="RefSeq" id="NP_001144268.1">
    <property type="nucleotide sequence ID" value="NM_001150796.1"/>
</dbReference>
<dbReference type="EMBL" id="BT062348">
    <property type="protein sequence ID" value="ACN27045.1"/>
    <property type="molecule type" value="mRNA"/>
</dbReference>
<dbReference type="EMBL" id="EU967030">
    <property type="protein sequence ID" value="ACG39148.1"/>
    <property type="molecule type" value="mRNA"/>
</dbReference>
<evidence type="ECO:0000313" key="4">
    <source>
        <dbReference type="EMBL" id="ACN27045.1"/>
    </source>
</evidence>
<dbReference type="OrthoDB" id="1924799at2759"/>
<reference evidence="4" key="2">
    <citation type="journal article" date="2009" name="PLoS Genet.">
        <title>Sequencing, mapping, and analysis of 27,455 maize full-length cDNAs.</title>
        <authorList>
            <person name="Soderlund C."/>
            <person name="Descour A."/>
            <person name="Kudrna D."/>
            <person name="Bomhoff M."/>
            <person name="Boyd L."/>
            <person name="Currie J."/>
            <person name="Angelova A."/>
            <person name="Collura K."/>
            <person name="Wissotski M."/>
            <person name="Ashley E."/>
            <person name="Morrow D."/>
            <person name="Fernandes J."/>
            <person name="Walbot V."/>
            <person name="Yu Y."/>
        </authorList>
    </citation>
    <scope>NUCLEOTIDE SEQUENCE</scope>
    <source>
        <strain evidence="4">B73</strain>
    </source>
</reference>
<dbReference type="KEGG" id="zma:100277145"/>
<dbReference type="HOGENOM" id="CLU_065044_0_0_1"/>
<dbReference type="PANTHER" id="PTHR35499">
    <property type="entry name" value="OS05G0128300 PROTEIN"/>
    <property type="match status" value="1"/>
</dbReference>
<accession>B6TPW5</accession>
<feature type="compositionally biased region" description="Basic residues" evidence="1">
    <location>
        <begin position="166"/>
        <end position="177"/>
    </location>
</feature>
<reference evidence="3" key="1">
    <citation type="journal article" date="2009" name="Plant Mol. Biol.">
        <title>Insights into corn genes derived from large-scale cDNA sequencing.</title>
        <authorList>
            <person name="Alexandrov N.N."/>
            <person name="Brover V.V."/>
            <person name="Freidin S."/>
            <person name="Troukhan M.E."/>
            <person name="Tatarinova T.V."/>
            <person name="Zhang H."/>
            <person name="Swaller T.J."/>
            <person name="Lu Y.P."/>
            <person name="Bouck J."/>
            <person name="Flavell R.B."/>
            <person name="Feldmann K.A."/>
        </authorList>
    </citation>
    <scope>NUCLEOTIDE SEQUENCE</scope>
</reference>
<evidence type="ECO:0000313" key="6">
    <source>
        <dbReference type="EnsemblPlants" id="Zm00001eb265030_P001"/>
    </source>
</evidence>
<evidence type="ECO:0000256" key="1">
    <source>
        <dbReference type="SAM" id="MobiDB-lite"/>
    </source>
</evidence>
<dbReference type="Pfam" id="PF14383">
    <property type="entry name" value="VARLMGL"/>
    <property type="match status" value="1"/>
</dbReference>
<keyword evidence="7" id="KW-1185">Reference proteome</keyword>
<feature type="region of interest" description="Disordered" evidence="1">
    <location>
        <begin position="22"/>
        <end position="94"/>
    </location>
</feature>
<dbReference type="PaxDb" id="4577-GRMZM2G168441_P01"/>
<gene>
    <name evidence="6" type="primary">LOC100277145</name>
    <name evidence="5" type="ORF">ZEAMMB73_Zm00001d035454</name>
</gene>
<dbReference type="OMA" id="VEHAEPC"/>
<dbReference type="EnsemblPlants" id="Zm00001eb265030_T001">
    <property type="protein sequence ID" value="Zm00001eb265030_P001"/>
    <property type="gene ID" value="Zm00001eb265030"/>
</dbReference>
<dbReference type="eggNOG" id="ENOG502RYD5">
    <property type="taxonomic scope" value="Eukaryota"/>
</dbReference>
<feature type="domain" description="DUF3741" evidence="2">
    <location>
        <begin position="36"/>
        <end position="61"/>
    </location>
</feature>
<feature type="region of interest" description="Disordered" evidence="1">
    <location>
        <begin position="149"/>
        <end position="185"/>
    </location>
</feature>
<dbReference type="EMBL" id="CM000782">
    <property type="protein sequence ID" value="AQK79002.1"/>
    <property type="molecule type" value="Genomic_DNA"/>
</dbReference>
<name>B6TPW5_MAIZE</name>
<dbReference type="AlphaFoldDB" id="B6TPW5"/>
<evidence type="ECO:0000313" key="5">
    <source>
        <dbReference type="EMBL" id="AQK79002.1"/>
    </source>
</evidence>
<protein>
    <recommendedName>
        <fullName evidence="2">DUF3741 domain-containing protein</fullName>
    </recommendedName>
</protein>
<evidence type="ECO:0000313" key="3">
    <source>
        <dbReference type="EMBL" id="ACG39148.1"/>
    </source>
</evidence>
<feature type="region of interest" description="Disordered" evidence="1">
    <location>
        <begin position="210"/>
        <end position="300"/>
    </location>
</feature>
<sequence>MASSSAFALDFLRRLLCARSAGDRPDAAARHTCAPETDDEPTRSPCIVARLMGLDAMPPEASHAQPPRTPLLRRSRSAEGSPRQCEWDRDNTQPPLAVRASASLRERPAYLRQESDEFLLLSFSPDDPDPDPDRERDVREELEFLLAATAATRRGGRARSGAPGGKRGRNGRRRRLRFAGDDEAESLSPACAGLRRWADCDAHYSSPVSVLEAHDESSTTTTTSSSLDEVEHAEPCSAASDEPQTTLEHQNSSRKLHLHPPDLDQPGTPSPPRSSCHVSRCSDSERRRRSRRAVSEDEEVVTPDVSVAWQPVCRLVEEGLRSTEWPSTRDGADVVVVAEIECGVLDHLVRETVDELLRGASGTARAQRPLPLRPVSKTQLGGWQERSDRTSDRMMLLNEREVRFVCCETLKCDRSLV</sequence>
<reference evidence="7" key="3">
    <citation type="journal article" date="2009" name="Science">
        <title>The B73 maize genome: complexity, diversity, and dynamics.</title>
        <authorList>
            <person name="Schnable P.S."/>
            <person name="Ware D."/>
            <person name="Fulton R.S."/>
            <person name="Stein J.C."/>
            <person name="Wei F."/>
            <person name="Pasternak S."/>
            <person name="Liang C."/>
            <person name="Zhang J."/>
            <person name="Fulton L."/>
            <person name="Graves T.A."/>
            <person name="Minx P."/>
            <person name="Reily A.D."/>
            <person name="Courtney L."/>
            <person name="Kruchowski S.S."/>
            <person name="Tomlinson C."/>
            <person name="Strong C."/>
            <person name="Delehaunty K."/>
            <person name="Fronick C."/>
            <person name="Courtney B."/>
            <person name="Rock S.M."/>
            <person name="Belter E."/>
            <person name="Du F."/>
            <person name="Kim K."/>
            <person name="Abbott R.M."/>
            <person name="Cotton M."/>
            <person name="Levy A."/>
            <person name="Marchetto P."/>
            <person name="Ochoa K."/>
            <person name="Jackson S.M."/>
            <person name="Gillam B."/>
            <person name="Chen W."/>
            <person name="Yan L."/>
            <person name="Higginbotham J."/>
            <person name="Cardenas M."/>
            <person name="Waligorski J."/>
            <person name="Applebaum E."/>
            <person name="Phelps L."/>
            <person name="Falcone J."/>
            <person name="Kanchi K."/>
            <person name="Thane T."/>
            <person name="Scimone A."/>
            <person name="Thane N."/>
            <person name="Henke J."/>
            <person name="Wang T."/>
            <person name="Ruppert J."/>
            <person name="Shah N."/>
            <person name="Rotter K."/>
            <person name="Hodges J."/>
            <person name="Ingenthron E."/>
            <person name="Cordes M."/>
            <person name="Kohlberg S."/>
            <person name="Sgro J."/>
            <person name="Delgado B."/>
            <person name="Mead K."/>
            <person name="Chinwalla A."/>
            <person name="Leonard S."/>
            <person name="Crouse K."/>
            <person name="Collura K."/>
            <person name="Kudrna D."/>
            <person name="Currie J."/>
            <person name="He R."/>
            <person name="Angelova A."/>
            <person name="Rajasekar S."/>
            <person name="Mueller T."/>
            <person name="Lomeli R."/>
            <person name="Scara G."/>
            <person name="Ko A."/>
            <person name="Delaney K."/>
            <person name="Wissotski M."/>
            <person name="Lopez G."/>
            <person name="Campos D."/>
            <person name="Braidotti M."/>
            <person name="Ashley E."/>
            <person name="Golser W."/>
            <person name="Kim H."/>
            <person name="Lee S."/>
            <person name="Lin J."/>
            <person name="Dujmic Z."/>
            <person name="Kim W."/>
            <person name="Talag J."/>
            <person name="Zuccolo A."/>
            <person name="Fan C."/>
            <person name="Sebastian A."/>
            <person name="Kramer M."/>
            <person name="Spiegel L."/>
            <person name="Nascimento L."/>
            <person name="Zutavern T."/>
            <person name="Miller B."/>
            <person name="Ambroise C."/>
            <person name="Muller S."/>
            <person name="Spooner W."/>
            <person name="Narechania A."/>
            <person name="Ren L."/>
            <person name="Wei S."/>
            <person name="Kumari S."/>
            <person name="Faga B."/>
            <person name="Levy M.J."/>
            <person name="McMahan L."/>
            <person name="Van Buren P."/>
            <person name="Vaughn M.W."/>
            <person name="Ying K."/>
            <person name="Yeh C.-T."/>
            <person name="Emrich S.J."/>
            <person name="Jia Y."/>
            <person name="Kalyanaraman A."/>
            <person name="Hsia A.-P."/>
            <person name="Barbazuk W.B."/>
            <person name="Baucom R.S."/>
            <person name="Brutnell T.P."/>
            <person name="Carpita N.C."/>
            <person name="Chaparro C."/>
            <person name="Chia J.-M."/>
            <person name="Deragon J.-M."/>
            <person name="Estill J.C."/>
            <person name="Fu Y."/>
            <person name="Jeddeloh J.A."/>
            <person name="Han Y."/>
            <person name="Lee H."/>
            <person name="Li P."/>
            <person name="Lisch D.R."/>
            <person name="Liu S."/>
            <person name="Liu Z."/>
            <person name="Nagel D.H."/>
            <person name="McCann M.C."/>
            <person name="SanMiguel P."/>
            <person name="Myers A.M."/>
            <person name="Nettleton D."/>
            <person name="Nguyen J."/>
            <person name="Penning B.W."/>
            <person name="Ponnala L."/>
            <person name="Schneider K.L."/>
            <person name="Schwartz D.C."/>
            <person name="Sharma A."/>
            <person name="Soderlund C."/>
            <person name="Springer N.M."/>
            <person name="Sun Q."/>
            <person name="Wang H."/>
            <person name="Waterman M."/>
            <person name="Westerman R."/>
            <person name="Wolfgruber T.K."/>
            <person name="Yang L."/>
            <person name="Yu Y."/>
            <person name="Zhang L."/>
            <person name="Zhou S."/>
            <person name="Zhu Q."/>
            <person name="Bennetzen J.L."/>
            <person name="Dawe R.K."/>
            <person name="Jiang J."/>
            <person name="Jiang N."/>
            <person name="Presting G.G."/>
            <person name="Wessler S.R."/>
            <person name="Aluru S."/>
            <person name="Martienssen R.A."/>
            <person name="Clifton S.W."/>
            <person name="McCombie W.R."/>
            <person name="Wing R.A."/>
            <person name="Wilson R.K."/>
        </authorList>
    </citation>
    <scope>NUCLEOTIDE SEQUENCE [LARGE SCALE GENOMIC DNA]</scope>
    <source>
        <strain evidence="7">cv. B73</strain>
    </source>
</reference>
<dbReference type="Proteomes" id="UP000007305">
    <property type="component" value="Chromosome 6"/>
</dbReference>
<dbReference type="STRING" id="4577.B6TPW5"/>